<accession>A0A0F9G5X2</accession>
<reference evidence="1" key="1">
    <citation type="journal article" date="2015" name="Nature">
        <title>Complex archaea that bridge the gap between prokaryotes and eukaryotes.</title>
        <authorList>
            <person name="Spang A."/>
            <person name="Saw J.H."/>
            <person name="Jorgensen S.L."/>
            <person name="Zaremba-Niedzwiedzka K."/>
            <person name="Martijn J."/>
            <person name="Lind A.E."/>
            <person name="van Eijk R."/>
            <person name="Schleper C."/>
            <person name="Guy L."/>
            <person name="Ettema T.J."/>
        </authorList>
    </citation>
    <scope>NUCLEOTIDE SEQUENCE</scope>
</reference>
<dbReference type="EMBL" id="LAZR01029740">
    <property type="protein sequence ID" value="KKL58677.1"/>
    <property type="molecule type" value="Genomic_DNA"/>
</dbReference>
<protein>
    <submittedName>
        <fullName evidence="1">Uncharacterized protein</fullName>
    </submittedName>
</protein>
<dbReference type="AlphaFoldDB" id="A0A0F9G5X2"/>
<sequence length="61" mass="7220">MALLSTLKCFIRRKHKPSEQGRYLDKSGNYTFKWKCERCGVLLGLPHMTDEYIKKNFPMPL</sequence>
<gene>
    <name evidence="1" type="ORF">LCGC14_2222990</name>
</gene>
<comment type="caution">
    <text evidence="1">The sequence shown here is derived from an EMBL/GenBank/DDBJ whole genome shotgun (WGS) entry which is preliminary data.</text>
</comment>
<name>A0A0F9G5X2_9ZZZZ</name>
<evidence type="ECO:0000313" key="1">
    <source>
        <dbReference type="EMBL" id="KKL58677.1"/>
    </source>
</evidence>
<organism evidence="1">
    <name type="scientific">marine sediment metagenome</name>
    <dbReference type="NCBI Taxonomy" id="412755"/>
    <lineage>
        <taxon>unclassified sequences</taxon>
        <taxon>metagenomes</taxon>
        <taxon>ecological metagenomes</taxon>
    </lineage>
</organism>
<proteinExistence type="predicted"/>